<feature type="chain" id="PRO_5038864612" evidence="6">
    <location>
        <begin position="28"/>
        <end position="448"/>
    </location>
</feature>
<accession>A0A5C4T2L7</accession>
<dbReference type="PROSITE" id="PS51257">
    <property type="entry name" value="PROKAR_LIPOPROTEIN"/>
    <property type="match status" value="1"/>
</dbReference>
<keyword evidence="8" id="KW-1185">Reference proteome</keyword>
<dbReference type="Pfam" id="PF13416">
    <property type="entry name" value="SBP_bac_8"/>
    <property type="match status" value="1"/>
</dbReference>
<evidence type="ECO:0000256" key="1">
    <source>
        <dbReference type="ARBA" id="ARBA00004196"/>
    </source>
</evidence>
<dbReference type="PANTHER" id="PTHR43649">
    <property type="entry name" value="ARABINOSE-BINDING PROTEIN-RELATED"/>
    <property type="match status" value="1"/>
</dbReference>
<protein>
    <submittedName>
        <fullName evidence="7">Extracellular solute-binding protein</fullName>
    </submittedName>
</protein>
<evidence type="ECO:0000313" key="7">
    <source>
        <dbReference type="EMBL" id="TNJ63304.1"/>
    </source>
</evidence>
<evidence type="ECO:0000256" key="2">
    <source>
        <dbReference type="ARBA" id="ARBA00008520"/>
    </source>
</evidence>
<evidence type="ECO:0000313" key="8">
    <source>
        <dbReference type="Proteomes" id="UP000307943"/>
    </source>
</evidence>
<gene>
    <name evidence="7" type="ORF">FE784_26270</name>
</gene>
<keyword evidence="4 6" id="KW-0732">Signal</keyword>
<evidence type="ECO:0000256" key="5">
    <source>
        <dbReference type="SAM" id="MobiDB-lite"/>
    </source>
</evidence>
<name>A0A5C4T2L7_9BACL</name>
<evidence type="ECO:0000256" key="4">
    <source>
        <dbReference type="ARBA" id="ARBA00022729"/>
    </source>
</evidence>
<comment type="similarity">
    <text evidence="2">Belongs to the bacterial solute-binding protein 1 family.</text>
</comment>
<feature type="signal peptide" evidence="6">
    <location>
        <begin position="1"/>
        <end position="27"/>
    </location>
</feature>
<dbReference type="GO" id="GO:0030313">
    <property type="term" value="C:cell envelope"/>
    <property type="evidence" value="ECO:0007669"/>
    <property type="project" value="UniProtKB-SubCell"/>
</dbReference>
<organism evidence="7 8">
    <name type="scientific">Paenibacillus hemerocallicola</name>
    <dbReference type="NCBI Taxonomy" id="1172614"/>
    <lineage>
        <taxon>Bacteria</taxon>
        <taxon>Bacillati</taxon>
        <taxon>Bacillota</taxon>
        <taxon>Bacilli</taxon>
        <taxon>Bacillales</taxon>
        <taxon>Paenibacillaceae</taxon>
        <taxon>Paenibacillus</taxon>
    </lineage>
</organism>
<comment type="subcellular location">
    <subcellularLocation>
        <location evidence="1">Cell envelope</location>
    </subcellularLocation>
</comment>
<comment type="caution">
    <text evidence="7">The sequence shown here is derived from an EMBL/GenBank/DDBJ whole genome shotgun (WGS) entry which is preliminary data.</text>
</comment>
<dbReference type="PANTHER" id="PTHR43649:SF31">
    <property type="entry name" value="SN-GLYCEROL-3-PHOSPHATE-BINDING PERIPLASMIC PROTEIN UGPB"/>
    <property type="match status" value="1"/>
</dbReference>
<dbReference type="InterPro" id="IPR050490">
    <property type="entry name" value="Bact_solute-bd_prot1"/>
</dbReference>
<dbReference type="SUPFAM" id="SSF53850">
    <property type="entry name" value="Periplasmic binding protein-like II"/>
    <property type="match status" value="1"/>
</dbReference>
<dbReference type="EMBL" id="VDCQ01000045">
    <property type="protein sequence ID" value="TNJ63304.1"/>
    <property type="molecule type" value="Genomic_DNA"/>
</dbReference>
<sequence length="448" mass="49074">MVWKQTCSTIATLGMLGAVLSACGNTATPETGANHNSSTPPVSQKPSEPPAPVKLIMMQDGATITKDEFENLIAAPVKAKYPHISMELVINSKADAGVQDFIASGEFPDLIFSTYPRITNHRDLKTVEDLNPLVAKNKVDLTKYDPAALQTAQVYSGDGKLYGLPFSLNFTATFYNKDIFDRFGVPYPKDGMTWDDALDTAKKISRVMDGVEYKGAFIQGIGDVSTQLSLPLVDPKTGKANLVVQEGWKKLFDLYKAFTDIPNNKDALAGATLNNGFLKDQTVAMAISYDARIAALEKLYGTPQDFNWDLTQFPSFKEKPNTTVASSGHFLLLSSLGKHKEEAFKVIELLGSSDVQKLITDHGRFTALRDQSIKEMYGNNMKSLKGKNIKAVFKSQFAAPVAPHTNTAYVFKHINTSLTRVVNGEIDVNTAIREAEDAANKEIAEKSR</sequence>
<proteinExistence type="inferred from homology"/>
<reference evidence="7 8" key="1">
    <citation type="submission" date="2019-05" db="EMBL/GenBank/DDBJ databases">
        <title>We sequenced the genome of Paenibacillus hemerocallicola KCTC 33185 for further insight into its adaptation and study the phylogeny of Paenibacillus.</title>
        <authorList>
            <person name="Narsing Rao M.P."/>
        </authorList>
    </citation>
    <scope>NUCLEOTIDE SEQUENCE [LARGE SCALE GENOMIC DNA]</scope>
    <source>
        <strain evidence="7 8">KCTC 33185</strain>
    </source>
</reference>
<dbReference type="Gene3D" id="3.40.190.10">
    <property type="entry name" value="Periplasmic binding protein-like II"/>
    <property type="match status" value="1"/>
</dbReference>
<dbReference type="Proteomes" id="UP000307943">
    <property type="component" value="Unassembled WGS sequence"/>
</dbReference>
<dbReference type="AlphaFoldDB" id="A0A5C4T2L7"/>
<evidence type="ECO:0000256" key="3">
    <source>
        <dbReference type="ARBA" id="ARBA00022448"/>
    </source>
</evidence>
<keyword evidence="3" id="KW-0813">Transport</keyword>
<evidence type="ECO:0000256" key="6">
    <source>
        <dbReference type="SAM" id="SignalP"/>
    </source>
</evidence>
<feature type="region of interest" description="Disordered" evidence="5">
    <location>
        <begin position="30"/>
        <end position="50"/>
    </location>
</feature>
<feature type="compositionally biased region" description="Polar residues" evidence="5">
    <location>
        <begin position="30"/>
        <end position="46"/>
    </location>
</feature>
<dbReference type="InterPro" id="IPR006059">
    <property type="entry name" value="SBP"/>
</dbReference>
<dbReference type="OrthoDB" id="2549165at2"/>